<accession>A0A2D2B397</accession>
<dbReference type="GO" id="GO:0003677">
    <property type="term" value="F:DNA binding"/>
    <property type="evidence" value="ECO:0007669"/>
    <property type="project" value="UniProtKB-KW"/>
</dbReference>
<dbReference type="InterPro" id="IPR007627">
    <property type="entry name" value="RNA_pol_sigma70_r2"/>
</dbReference>
<keyword evidence="8" id="KW-1185">Reference proteome</keyword>
<dbReference type="SUPFAM" id="SSF88946">
    <property type="entry name" value="Sigma2 domain of RNA polymerase sigma factors"/>
    <property type="match status" value="1"/>
</dbReference>
<dbReference type="GO" id="GO:0016987">
    <property type="term" value="F:sigma factor activity"/>
    <property type="evidence" value="ECO:0007669"/>
    <property type="project" value="UniProtKB-KW"/>
</dbReference>
<evidence type="ECO:0000256" key="1">
    <source>
        <dbReference type="ARBA" id="ARBA00023015"/>
    </source>
</evidence>
<keyword evidence="4" id="KW-0804">Transcription</keyword>
<evidence type="ECO:0000256" key="4">
    <source>
        <dbReference type="ARBA" id="ARBA00023163"/>
    </source>
</evidence>
<dbReference type="InterPro" id="IPR013325">
    <property type="entry name" value="RNA_pol_sigma_r2"/>
</dbReference>
<name>A0A2D2B397_9CAUL</name>
<evidence type="ECO:0000256" key="2">
    <source>
        <dbReference type="ARBA" id="ARBA00023082"/>
    </source>
</evidence>
<keyword evidence="3" id="KW-0238">DNA-binding</keyword>
<keyword evidence="1" id="KW-0805">Transcription regulation</keyword>
<evidence type="ECO:0000259" key="6">
    <source>
        <dbReference type="Pfam" id="PF04542"/>
    </source>
</evidence>
<dbReference type="GO" id="GO:0006352">
    <property type="term" value="P:DNA-templated transcription initiation"/>
    <property type="evidence" value="ECO:0007669"/>
    <property type="project" value="InterPro"/>
</dbReference>
<proteinExistence type="predicted"/>
<reference evidence="7 8" key="1">
    <citation type="submission" date="2017-10" db="EMBL/GenBank/DDBJ databases">
        <title>Genome sequence of Caulobacter mirabilis FWC38.</title>
        <authorList>
            <person name="Fiebig A."/>
            <person name="Crosson S."/>
        </authorList>
    </citation>
    <scope>NUCLEOTIDE SEQUENCE [LARGE SCALE GENOMIC DNA]</scope>
    <source>
        <strain evidence="7 8">FWC 38</strain>
    </source>
</reference>
<feature type="domain" description="RNA polymerase sigma-70 region 2" evidence="6">
    <location>
        <begin position="13"/>
        <end position="76"/>
    </location>
</feature>
<protein>
    <submittedName>
        <fullName evidence="7">Transcriptional regulator</fullName>
    </submittedName>
</protein>
<dbReference type="InterPro" id="IPR039425">
    <property type="entry name" value="RNA_pol_sigma-70-like"/>
</dbReference>
<evidence type="ECO:0000256" key="3">
    <source>
        <dbReference type="ARBA" id="ARBA00023125"/>
    </source>
</evidence>
<gene>
    <name evidence="7" type="ORF">CSW64_21295</name>
</gene>
<feature type="region of interest" description="Disordered" evidence="5">
    <location>
        <begin position="203"/>
        <end position="222"/>
    </location>
</feature>
<dbReference type="Gene3D" id="1.10.1740.10">
    <property type="match status" value="1"/>
</dbReference>
<dbReference type="KEGG" id="cmb:CSW64_21295"/>
<dbReference type="OrthoDB" id="1524900at2"/>
<dbReference type="Pfam" id="PF04542">
    <property type="entry name" value="Sigma70_r2"/>
    <property type="match status" value="1"/>
</dbReference>
<dbReference type="EMBL" id="CP024201">
    <property type="protein sequence ID" value="ATQ44742.1"/>
    <property type="molecule type" value="Genomic_DNA"/>
</dbReference>
<organism evidence="7 8">
    <name type="scientific">Caulobacter mirabilis</name>
    <dbReference type="NCBI Taxonomy" id="69666"/>
    <lineage>
        <taxon>Bacteria</taxon>
        <taxon>Pseudomonadati</taxon>
        <taxon>Pseudomonadota</taxon>
        <taxon>Alphaproteobacteria</taxon>
        <taxon>Caulobacterales</taxon>
        <taxon>Caulobacteraceae</taxon>
        <taxon>Caulobacter</taxon>
    </lineage>
</organism>
<sequence length="222" mass="24730">MVRRLKEVRLLNLHRQLVRHVLRYSRRPDEAEDLAQEALLAAVAAGRADFDEPGNRRWLFGTARNLVRLEARRAVRRKRRDQAWSDTSAAGPPPPAAKLDAFAAGLPPSLRIVARLALSGHDRREIGYLLGVPDTALRKRISDLRRRAERAGALLPEGLPGLSLDLPYGAMRDAMRPMLDRHDGALASHDPDGHFILVRAHKTPARGNQTSEPSRAPSEEPE</sequence>
<evidence type="ECO:0000256" key="5">
    <source>
        <dbReference type="SAM" id="MobiDB-lite"/>
    </source>
</evidence>
<dbReference type="AlphaFoldDB" id="A0A2D2B397"/>
<evidence type="ECO:0000313" key="7">
    <source>
        <dbReference type="EMBL" id="ATQ44742.1"/>
    </source>
</evidence>
<keyword evidence="2" id="KW-0731">Sigma factor</keyword>
<dbReference type="PANTHER" id="PTHR43133">
    <property type="entry name" value="RNA POLYMERASE ECF-TYPE SIGMA FACTO"/>
    <property type="match status" value="1"/>
</dbReference>
<dbReference type="PANTHER" id="PTHR43133:SF8">
    <property type="entry name" value="RNA POLYMERASE SIGMA FACTOR HI_1459-RELATED"/>
    <property type="match status" value="1"/>
</dbReference>
<dbReference type="Proteomes" id="UP000228945">
    <property type="component" value="Chromosome"/>
</dbReference>
<evidence type="ECO:0000313" key="8">
    <source>
        <dbReference type="Proteomes" id="UP000228945"/>
    </source>
</evidence>